<dbReference type="InterPro" id="IPR036291">
    <property type="entry name" value="NAD(P)-bd_dom_sf"/>
</dbReference>
<evidence type="ECO:0000313" key="4">
    <source>
        <dbReference type="EMBL" id="QDL92683.1"/>
    </source>
</evidence>
<name>A0A5B8FI48_9RHOB</name>
<dbReference type="KEGG" id="ppru:FDP22_13310"/>
<dbReference type="EMBL" id="CP040818">
    <property type="protein sequence ID" value="QDL92683.1"/>
    <property type="molecule type" value="Genomic_DNA"/>
</dbReference>
<dbReference type="InterPro" id="IPR012340">
    <property type="entry name" value="NA-bd_OB-fold"/>
</dbReference>
<dbReference type="InterPro" id="IPR002347">
    <property type="entry name" value="SDR_fam"/>
</dbReference>
<dbReference type="InterPro" id="IPR022002">
    <property type="entry name" value="ChsH2_Znr"/>
</dbReference>
<dbReference type="Gene3D" id="3.40.50.720">
    <property type="entry name" value="NAD(P)-binding Rossmann-like Domain"/>
    <property type="match status" value="1"/>
</dbReference>
<gene>
    <name evidence="3" type="ORF">FDP22_13310</name>
    <name evidence="4" type="ORF">FDP22_13360</name>
</gene>
<dbReference type="PANTHER" id="PTHR34075:SF5">
    <property type="entry name" value="BLR3430 PROTEIN"/>
    <property type="match status" value="1"/>
</dbReference>
<dbReference type="RefSeq" id="WP_138574359.1">
    <property type="nucleotide sequence ID" value="NZ_CP040818.1"/>
</dbReference>
<keyword evidence="5" id="KW-1185">Reference proteome</keyword>
<dbReference type="Pfam" id="PF01796">
    <property type="entry name" value="OB_ChsH2_C"/>
    <property type="match status" value="1"/>
</dbReference>
<dbReference type="InterPro" id="IPR052513">
    <property type="entry name" value="Thioester_dehydratase-like"/>
</dbReference>
<evidence type="ECO:0000313" key="5">
    <source>
        <dbReference type="Proteomes" id="UP000305888"/>
    </source>
</evidence>
<dbReference type="KEGG" id="ppru:FDP22_13360"/>
<feature type="domain" description="ChsH2 C-terminal OB-fold" evidence="1">
    <location>
        <begin position="77"/>
        <end position="132"/>
    </location>
</feature>
<dbReference type="Proteomes" id="UP000305888">
    <property type="component" value="Chromosome"/>
</dbReference>
<organism evidence="3 5">
    <name type="scientific">Paroceanicella profunda</name>
    <dbReference type="NCBI Taxonomy" id="2579971"/>
    <lineage>
        <taxon>Bacteria</taxon>
        <taxon>Pseudomonadati</taxon>
        <taxon>Pseudomonadota</taxon>
        <taxon>Alphaproteobacteria</taxon>
        <taxon>Rhodobacterales</taxon>
        <taxon>Paracoccaceae</taxon>
        <taxon>Paroceanicella</taxon>
    </lineage>
</organism>
<sequence>MTERTPLAPPPRKDPTAVTRLAHRPPGMPSRAGLCFAAHAARGTFALQECTECAARLWPPRDACPHCLSADIPFTPAPVGGEVIAQTTVRVTHELFYRDRGPWRVGTVKLDCGPVVTANLHRDVATGARVRMIARLDLAGTPLMMALPEQETPLMDEDPALRTLTAHPRHRRVLVTDGRSALGQELARALLKAGAAKVFLGVAEGWKPLPGRDRLEAEAGIDIVPLDLTDTRSVVDLAGAIGGKTDIVVNTADHVRPGSVMGQSVALAQEAFETNVFGLQRLAQVFGPALLGRANDGLNNAVALMDVTPVQALSNWNVYGMHSASAAARLSVLQGLRAEMREGGIRVMSVFAGPMDDDWHQAVPPPKLAPRAVAAAVVAALCEGIEESFVGDVAQDVFARFRADPKVLERELQR</sequence>
<dbReference type="Pfam" id="PF12172">
    <property type="entry name" value="zf-ChsH2"/>
    <property type="match status" value="1"/>
</dbReference>
<evidence type="ECO:0000259" key="1">
    <source>
        <dbReference type="Pfam" id="PF01796"/>
    </source>
</evidence>
<proteinExistence type="predicted"/>
<dbReference type="AlphaFoldDB" id="A0A5B8FI48"/>
<dbReference type="InterPro" id="IPR002878">
    <property type="entry name" value="ChsH2_C"/>
</dbReference>
<feature type="domain" description="ChsH2 rubredoxin-like zinc ribbon" evidence="2">
    <location>
        <begin position="39"/>
        <end position="71"/>
    </location>
</feature>
<dbReference type="PANTHER" id="PTHR34075">
    <property type="entry name" value="BLR3430 PROTEIN"/>
    <property type="match status" value="1"/>
</dbReference>
<evidence type="ECO:0000259" key="2">
    <source>
        <dbReference type="Pfam" id="PF12172"/>
    </source>
</evidence>
<reference evidence="3 5" key="1">
    <citation type="submission" date="2019-06" db="EMBL/GenBank/DDBJ databases">
        <title>Genome sequence of Rhodobacteraceae bacterium D4M1.</title>
        <authorList>
            <person name="Cao J."/>
        </authorList>
    </citation>
    <scope>NUCLEOTIDE SEQUENCE [LARGE SCALE GENOMIC DNA]</scope>
    <source>
        <strain evidence="3 5">D4M1</strain>
    </source>
</reference>
<dbReference type="SUPFAM" id="SSF51735">
    <property type="entry name" value="NAD(P)-binding Rossmann-fold domains"/>
    <property type="match status" value="1"/>
</dbReference>
<accession>A0A5B8FI48</accession>
<dbReference type="EMBL" id="CP040818">
    <property type="protein sequence ID" value="QDL92678.1"/>
    <property type="molecule type" value="Genomic_DNA"/>
</dbReference>
<dbReference type="OrthoDB" id="7323764at2"/>
<dbReference type="SUPFAM" id="SSF50249">
    <property type="entry name" value="Nucleic acid-binding proteins"/>
    <property type="match status" value="1"/>
</dbReference>
<evidence type="ECO:0000313" key="3">
    <source>
        <dbReference type="EMBL" id="QDL92678.1"/>
    </source>
</evidence>
<dbReference type="Pfam" id="PF00106">
    <property type="entry name" value="adh_short"/>
    <property type="match status" value="1"/>
</dbReference>
<protein>
    <submittedName>
        <fullName evidence="3">SDR family NAD(P)-dependent oxidoreductase</fullName>
    </submittedName>
</protein>